<dbReference type="InterPro" id="IPR001296">
    <property type="entry name" value="Glyco_trans_1"/>
</dbReference>
<dbReference type="Gene3D" id="3.40.50.2000">
    <property type="entry name" value="Glycogen Phosphorylase B"/>
    <property type="match status" value="2"/>
</dbReference>
<proteinExistence type="predicted"/>
<dbReference type="EMBL" id="RCBY01000202">
    <property type="protein sequence ID" value="RQH28821.1"/>
    <property type="molecule type" value="Genomic_DNA"/>
</dbReference>
<feature type="domain" description="Glycosyl transferase family 1" evidence="1">
    <location>
        <begin position="169"/>
        <end position="341"/>
    </location>
</feature>
<reference evidence="2 3" key="1">
    <citation type="journal article" date="2018" name="ACS Chem. Biol.">
        <title>Ketoreductase domain dysfunction expands chemodiversity: malyngamide biosynthesis in the cyanobacterium Okeania hirsuta.</title>
        <authorList>
            <person name="Moss N.A."/>
            <person name="Leao T."/>
            <person name="Rankin M."/>
            <person name="McCullough T.M."/>
            <person name="Qu P."/>
            <person name="Korobeynikov A."/>
            <person name="Smith J.L."/>
            <person name="Gerwick L."/>
            <person name="Gerwick W.H."/>
        </authorList>
    </citation>
    <scope>NUCLEOTIDE SEQUENCE [LARGE SCALE GENOMIC DNA]</scope>
    <source>
        <strain evidence="2 3">PAB10Feb10-1</strain>
    </source>
</reference>
<name>A0A3N6P2U9_9CYAN</name>
<sequence>MNWDNNSIVIYSNLSFHVEDWAYPSINKGIGGSNEAVIYLSSELVKLGHKVTIFNPCGAMKGEYDGVVYQPIEEFNSDDNFNIFICHRSWLQPMMMNIKAKKIGVWLHDNPKGFPPIEESKRQNFLASFDKLFVLSKYHQSMLPDWIPEEKIFLTKNGINLQDFNTSSIARNPKRLIYITTYNRGIENLLQRWQEILKEVPDAELHIFYGWQLIDALAKTPLVEKIPDLKNVKDRLLPLMQQKNVYEQGRIGHKQLIEELLKSGIWVYPCHTPEVFCISAIKAQACGCVPVVTTFAGLDETVQSGIRIKGPAGDRETNDSFIEAVIDLLKNPEKQESLRQETFALKDSFGWDKVAQQWHQEFLSN</sequence>
<evidence type="ECO:0000313" key="2">
    <source>
        <dbReference type="EMBL" id="RQH28821.1"/>
    </source>
</evidence>
<keyword evidence="2" id="KW-0808">Transferase</keyword>
<dbReference type="Proteomes" id="UP000269154">
    <property type="component" value="Unassembled WGS sequence"/>
</dbReference>
<dbReference type="Pfam" id="PF00534">
    <property type="entry name" value="Glycos_transf_1"/>
    <property type="match status" value="1"/>
</dbReference>
<gene>
    <name evidence="2" type="ORF">D5R40_25210</name>
</gene>
<evidence type="ECO:0000313" key="3">
    <source>
        <dbReference type="Proteomes" id="UP000269154"/>
    </source>
</evidence>
<organism evidence="2 3">
    <name type="scientific">Okeania hirsuta</name>
    <dbReference type="NCBI Taxonomy" id="1458930"/>
    <lineage>
        <taxon>Bacteria</taxon>
        <taxon>Bacillati</taxon>
        <taxon>Cyanobacteriota</taxon>
        <taxon>Cyanophyceae</taxon>
        <taxon>Oscillatoriophycideae</taxon>
        <taxon>Oscillatoriales</taxon>
        <taxon>Microcoleaceae</taxon>
        <taxon>Okeania</taxon>
    </lineage>
</organism>
<dbReference type="SUPFAM" id="SSF53756">
    <property type="entry name" value="UDP-Glycosyltransferase/glycogen phosphorylase"/>
    <property type="match status" value="1"/>
</dbReference>
<comment type="caution">
    <text evidence="2">The sequence shown here is derived from an EMBL/GenBank/DDBJ whole genome shotgun (WGS) entry which is preliminary data.</text>
</comment>
<dbReference type="RefSeq" id="WP_124155365.1">
    <property type="nucleotide sequence ID" value="NZ_CAWOLW010000116.1"/>
</dbReference>
<dbReference type="OrthoDB" id="575629at2"/>
<dbReference type="PANTHER" id="PTHR12526">
    <property type="entry name" value="GLYCOSYLTRANSFERASE"/>
    <property type="match status" value="1"/>
</dbReference>
<dbReference type="GO" id="GO:0016757">
    <property type="term" value="F:glycosyltransferase activity"/>
    <property type="evidence" value="ECO:0007669"/>
    <property type="project" value="InterPro"/>
</dbReference>
<dbReference type="AlphaFoldDB" id="A0A3N6P2U9"/>
<dbReference type="CDD" id="cd03801">
    <property type="entry name" value="GT4_PimA-like"/>
    <property type="match status" value="1"/>
</dbReference>
<evidence type="ECO:0000259" key="1">
    <source>
        <dbReference type="Pfam" id="PF00534"/>
    </source>
</evidence>
<protein>
    <submittedName>
        <fullName evidence="2">Glycosyltransferase</fullName>
    </submittedName>
</protein>
<keyword evidence="3" id="KW-1185">Reference proteome</keyword>
<accession>A0A3N6P2U9</accession>